<dbReference type="Proteomes" id="UP001629288">
    <property type="component" value="Unassembled WGS sequence"/>
</dbReference>
<sequence>MDKFNELHAAVQKMSTELVESGAIPLSDEEMITTIIENMGVFYNHLPPIGFRAIVAVLVTLQSRA</sequence>
<keyword evidence="2" id="KW-1185">Reference proteome</keyword>
<proteinExistence type="predicted"/>
<evidence type="ECO:0000313" key="1">
    <source>
        <dbReference type="EMBL" id="MFM0442029.1"/>
    </source>
</evidence>
<accession>A0ABW9BU10</accession>
<protein>
    <submittedName>
        <fullName evidence="1">Uncharacterized protein</fullName>
    </submittedName>
</protein>
<reference evidence="1 2" key="1">
    <citation type="journal article" date="2024" name="Chem. Sci.">
        <title>Discovery of megapolipeptins by genome mining of a Burkholderiales bacteria collection.</title>
        <authorList>
            <person name="Paulo B.S."/>
            <person name="Recchia M.J.J."/>
            <person name="Lee S."/>
            <person name="Fergusson C.H."/>
            <person name="Romanowski S.B."/>
            <person name="Hernandez A."/>
            <person name="Krull N."/>
            <person name="Liu D.Y."/>
            <person name="Cavanagh H."/>
            <person name="Bos A."/>
            <person name="Gray C.A."/>
            <person name="Murphy B.T."/>
            <person name="Linington R.G."/>
            <person name="Eustaquio A.S."/>
        </authorList>
    </citation>
    <scope>NUCLEOTIDE SEQUENCE [LARGE SCALE GENOMIC DNA]</scope>
    <source>
        <strain evidence="1 2">RL17-379-BIB-C</strain>
    </source>
</reference>
<name>A0ABW9BU10_9BURK</name>
<dbReference type="EMBL" id="JAQQDH010000001">
    <property type="protein sequence ID" value="MFM0442029.1"/>
    <property type="molecule type" value="Genomic_DNA"/>
</dbReference>
<gene>
    <name evidence="1" type="ORF">PQR00_00400</name>
</gene>
<comment type="caution">
    <text evidence="1">The sequence shown here is derived from an EMBL/GenBank/DDBJ whole genome shotgun (WGS) entry which is preliminary data.</text>
</comment>
<dbReference type="RefSeq" id="WP_408127838.1">
    <property type="nucleotide sequence ID" value="NZ_JAQQDH010000001.1"/>
</dbReference>
<organism evidence="1 2">
    <name type="scientific">Paraburkholderia strydomiana</name>
    <dbReference type="NCBI Taxonomy" id="1245417"/>
    <lineage>
        <taxon>Bacteria</taxon>
        <taxon>Pseudomonadati</taxon>
        <taxon>Pseudomonadota</taxon>
        <taxon>Betaproteobacteria</taxon>
        <taxon>Burkholderiales</taxon>
        <taxon>Burkholderiaceae</taxon>
        <taxon>Paraburkholderia</taxon>
    </lineage>
</organism>
<evidence type="ECO:0000313" key="2">
    <source>
        <dbReference type="Proteomes" id="UP001629288"/>
    </source>
</evidence>